<feature type="domain" description="Flavin reductase like" evidence="4">
    <location>
        <begin position="19"/>
        <end position="169"/>
    </location>
</feature>
<dbReference type="InterPro" id="IPR012349">
    <property type="entry name" value="Split_barrel_FMN-bd"/>
</dbReference>
<keyword evidence="6" id="KW-1185">Reference proteome</keyword>
<dbReference type="SMART" id="SM00903">
    <property type="entry name" value="Flavin_Reduct"/>
    <property type="match status" value="1"/>
</dbReference>
<proteinExistence type="inferred from homology"/>
<reference evidence="5 6" key="1">
    <citation type="submission" date="2018-07" db="EMBL/GenBank/DDBJ databases">
        <title>Chitinophaga K2CV101002-2 sp. nov., isolated from a monsoon evergreen broad-leaved forest soil.</title>
        <authorList>
            <person name="Lv Y."/>
        </authorList>
    </citation>
    <scope>NUCLEOTIDE SEQUENCE [LARGE SCALE GENOMIC DNA]</scope>
    <source>
        <strain evidence="5 6">GDMCC 1.1288</strain>
    </source>
</reference>
<protein>
    <submittedName>
        <fullName evidence="5">Flavin reductase family protein</fullName>
    </submittedName>
</protein>
<evidence type="ECO:0000313" key="5">
    <source>
        <dbReference type="EMBL" id="RFS26381.1"/>
    </source>
</evidence>
<keyword evidence="2" id="KW-0285">Flavoprotein</keyword>
<evidence type="ECO:0000256" key="2">
    <source>
        <dbReference type="ARBA" id="ARBA00022630"/>
    </source>
</evidence>
<dbReference type="GO" id="GO:0010181">
    <property type="term" value="F:FMN binding"/>
    <property type="evidence" value="ECO:0007669"/>
    <property type="project" value="InterPro"/>
</dbReference>
<dbReference type="PANTHER" id="PTHR43567:SF1">
    <property type="entry name" value="FLAVOREDOXIN"/>
    <property type="match status" value="1"/>
</dbReference>
<dbReference type="EMBL" id="QPMM01000001">
    <property type="protein sequence ID" value="RFS26381.1"/>
    <property type="molecule type" value="Genomic_DNA"/>
</dbReference>
<dbReference type="InterPro" id="IPR002563">
    <property type="entry name" value="Flavin_Rdtase-like_dom"/>
</dbReference>
<comment type="similarity">
    <text evidence="3">Belongs to the flavoredoxin family.</text>
</comment>
<name>A0A3E1YG57_9BACT</name>
<comment type="cofactor">
    <cofactor evidence="1">
        <name>FMN</name>
        <dbReference type="ChEBI" id="CHEBI:58210"/>
    </cofactor>
</comment>
<accession>A0A3E1YG57</accession>
<dbReference type="SUPFAM" id="SSF50475">
    <property type="entry name" value="FMN-binding split barrel"/>
    <property type="match status" value="1"/>
</dbReference>
<evidence type="ECO:0000256" key="1">
    <source>
        <dbReference type="ARBA" id="ARBA00001917"/>
    </source>
</evidence>
<organism evidence="5 6">
    <name type="scientific">Chitinophaga silvatica</name>
    <dbReference type="NCBI Taxonomy" id="2282649"/>
    <lineage>
        <taxon>Bacteria</taxon>
        <taxon>Pseudomonadati</taxon>
        <taxon>Bacteroidota</taxon>
        <taxon>Chitinophagia</taxon>
        <taxon>Chitinophagales</taxon>
        <taxon>Chitinophagaceae</taxon>
        <taxon>Chitinophaga</taxon>
    </lineage>
</organism>
<gene>
    <name evidence="5" type="ORF">DVR12_00910</name>
</gene>
<dbReference type="Pfam" id="PF01613">
    <property type="entry name" value="Flavin_Reduct"/>
    <property type="match status" value="1"/>
</dbReference>
<evidence type="ECO:0000313" key="6">
    <source>
        <dbReference type="Proteomes" id="UP000260644"/>
    </source>
</evidence>
<comment type="caution">
    <text evidence="5">The sequence shown here is derived from an EMBL/GenBank/DDBJ whole genome shotgun (WGS) entry which is preliminary data.</text>
</comment>
<dbReference type="AlphaFoldDB" id="A0A3E1YG57"/>
<dbReference type="RefSeq" id="WP_116973573.1">
    <property type="nucleotide sequence ID" value="NZ_QPMM01000001.1"/>
</dbReference>
<dbReference type="OrthoDB" id="9792436at2"/>
<evidence type="ECO:0000256" key="3">
    <source>
        <dbReference type="ARBA" id="ARBA00038054"/>
    </source>
</evidence>
<dbReference type="Proteomes" id="UP000260644">
    <property type="component" value="Unassembled WGS sequence"/>
</dbReference>
<dbReference type="InterPro" id="IPR052174">
    <property type="entry name" value="Flavoredoxin"/>
</dbReference>
<sequence length="187" mass="21638">MRRNYKKADLPVYQIRKYLEPGPVVLISTLWEGKTNIMTQSWHTIMEFTPSLIGCMITAANHSFEMIRESRECVINIPTVDLINEIIGIGNITGDQTDKFKKFALTPEKGQFVKTPLIKECYANYECKLIDDSLLEKYNFFIFEVLRAQAATYPRYPKTVHYRGAGRFMVSGKELSLPQKFKKKNLL</sequence>
<evidence type="ECO:0000259" key="4">
    <source>
        <dbReference type="SMART" id="SM00903"/>
    </source>
</evidence>
<dbReference type="GO" id="GO:0016646">
    <property type="term" value="F:oxidoreductase activity, acting on the CH-NH group of donors, NAD or NADP as acceptor"/>
    <property type="evidence" value="ECO:0007669"/>
    <property type="project" value="UniProtKB-ARBA"/>
</dbReference>
<dbReference type="Gene3D" id="2.30.110.10">
    <property type="entry name" value="Electron Transport, Fmn-binding Protein, Chain A"/>
    <property type="match status" value="1"/>
</dbReference>
<dbReference type="PANTHER" id="PTHR43567">
    <property type="entry name" value="FLAVOREDOXIN-RELATED-RELATED"/>
    <property type="match status" value="1"/>
</dbReference>